<proteinExistence type="predicted"/>
<comment type="caution">
    <text evidence="1">The sequence shown here is derived from an EMBL/GenBank/DDBJ whole genome shotgun (WGS) entry which is preliminary data.</text>
</comment>
<evidence type="ECO:0000313" key="1">
    <source>
        <dbReference type="EMBL" id="EDQ05687.1"/>
    </source>
</evidence>
<organism evidence="1 2">
    <name type="scientific">Sulfitobacter indolifex HEL-45</name>
    <dbReference type="NCBI Taxonomy" id="391624"/>
    <lineage>
        <taxon>Bacteria</taxon>
        <taxon>Pseudomonadati</taxon>
        <taxon>Pseudomonadota</taxon>
        <taxon>Alphaproteobacteria</taxon>
        <taxon>Rhodobacterales</taxon>
        <taxon>Roseobacteraceae</taxon>
        <taxon>Sulfitobacter</taxon>
    </lineage>
</organism>
<keyword evidence="2" id="KW-1185">Reference proteome</keyword>
<gene>
    <name evidence="1" type="ORF">OIHEL45_02715</name>
</gene>
<sequence>MVSLGVTVVFDGQFAAFYAYK</sequence>
<evidence type="ECO:0000313" key="2">
    <source>
        <dbReference type="Proteomes" id="UP000003257"/>
    </source>
</evidence>
<dbReference type="Proteomes" id="UP000003257">
    <property type="component" value="Unassembled WGS sequence"/>
</dbReference>
<dbReference type="EMBL" id="ABID01000001">
    <property type="protein sequence ID" value="EDQ05687.1"/>
    <property type="molecule type" value="Genomic_DNA"/>
</dbReference>
<accession>A0ABM9X893</accession>
<name>A0ABM9X893_9RHOB</name>
<protein>
    <submittedName>
        <fullName evidence="1">Uncharacterized protein</fullName>
    </submittedName>
</protein>
<reference evidence="1 2" key="1">
    <citation type="submission" date="2007-11" db="EMBL/GenBank/DDBJ databases">
        <authorList>
            <person name="Wagner-Dobler I."/>
            <person name="Ferriera S."/>
            <person name="Johnson J."/>
            <person name="Kravitz S."/>
            <person name="Beeson K."/>
            <person name="Sutton G."/>
            <person name="Rogers Y.-H."/>
            <person name="Friedman R."/>
            <person name="Frazier M."/>
            <person name="Venter J.C."/>
        </authorList>
    </citation>
    <scope>NUCLEOTIDE SEQUENCE [LARGE SCALE GENOMIC DNA]</scope>
    <source>
        <strain evidence="1 2">HEL-45</strain>
    </source>
</reference>